<dbReference type="SUPFAM" id="SSF52540">
    <property type="entry name" value="P-loop containing nucleoside triphosphate hydrolases"/>
    <property type="match status" value="1"/>
</dbReference>
<dbReference type="GO" id="GO:0016887">
    <property type="term" value="F:ATP hydrolysis activity"/>
    <property type="evidence" value="ECO:0007669"/>
    <property type="project" value="InterPro"/>
</dbReference>
<keyword evidence="9" id="KW-1185">Reference proteome</keyword>
<evidence type="ECO:0000313" key="9">
    <source>
        <dbReference type="Proteomes" id="UP000250192"/>
    </source>
</evidence>
<dbReference type="Gene3D" id="3.40.50.300">
    <property type="entry name" value="P-loop containing nucleotide triphosphate hydrolases"/>
    <property type="match status" value="1"/>
</dbReference>
<proteinExistence type="inferred from homology"/>
<feature type="domain" description="ABC transporter" evidence="7">
    <location>
        <begin position="5"/>
        <end position="230"/>
    </location>
</feature>
<evidence type="ECO:0000313" key="8">
    <source>
        <dbReference type="EMBL" id="SPT55550.1"/>
    </source>
</evidence>
<sequence length="304" mass="32068">MSDLIEAEGLIKSFGRAKALDGLNLGVGKGQIHGFLGPNGAGKSTTIRVLLGMYHTDGGRARVMGMDPAREASAINRRLAYVPGSVSLWPSLTGGQVLDTLAGLRGSRDRAREEELTERFELDTTKKVRTYSKGNAQKVALVAALSAPVDLFILDEPTSGLDPLMERVFTDVVREAADGGATVLLSSHILAEVQDLCSHVTIIKDGRTVESGDLSYLRSLAETAIRVGVGQSDVRRPRLVEALAGLGAPVRSTGTHVETRVPSSLVPAVLGVVAELGADDVQVEPASLEDLFMSHYSGDQGAAS</sequence>
<dbReference type="InterPro" id="IPR003593">
    <property type="entry name" value="AAA+_ATPase"/>
</dbReference>
<dbReference type="Proteomes" id="UP000250192">
    <property type="component" value="Unassembled WGS sequence"/>
</dbReference>
<name>A0A2X0UIQ9_9ACTO</name>
<evidence type="ECO:0000259" key="7">
    <source>
        <dbReference type="PROSITE" id="PS50893"/>
    </source>
</evidence>
<evidence type="ECO:0000256" key="5">
    <source>
        <dbReference type="ARBA" id="ARBA00022840"/>
    </source>
</evidence>
<keyword evidence="4" id="KW-0547">Nucleotide-binding</keyword>
<dbReference type="EC" id="3.6.3.-" evidence="8"/>
<dbReference type="PROSITE" id="PS00211">
    <property type="entry name" value="ABC_TRANSPORTER_1"/>
    <property type="match status" value="1"/>
</dbReference>
<evidence type="ECO:0000256" key="3">
    <source>
        <dbReference type="ARBA" id="ARBA00022448"/>
    </source>
</evidence>
<dbReference type="InterPro" id="IPR017871">
    <property type="entry name" value="ABC_transporter-like_CS"/>
</dbReference>
<dbReference type="InterPro" id="IPR050763">
    <property type="entry name" value="ABC_transporter_ATP-binding"/>
</dbReference>
<keyword evidence="5 8" id="KW-0067">ATP-binding</keyword>
<accession>A0A2X0UIQ9</accession>
<comment type="similarity">
    <text evidence="2">Belongs to the ABC transporter superfamily.</text>
</comment>
<evidence type="ECO:0000256" key="6">
    <source>
        <dbReference type="ARBA" id="ARBA00023251"/>
    </source>
</evidence>
<evidence type="ECO:0000256" key="4">
    <source>
        <dbReference type="ARBA" id="ARBA00022741"/>
    </source>
</evidence>
<dbReference type="OrthoDB" id="9804819at2"/>
<organism evidence="8 9">
    <name type="scientific">Schaalia odontolytica</name>
    <dbReference type="NCBI Taxonomy" id="1660"/>
    <lineage>
        <taxon>Bacteria</taxon>
        <taxon>Bacillati</taxon>
        <taxon>Actinomycetota</taxon>
        <taxon>Actinomycetes</taxon>
        <taxon>Actinomycetales</taxon>
        <taxon>Actinomycetaceae</taxon>
        <taxon>Schaalia</taxon>
    </lineage>
</organism>
<dbReference type="AlphaFoldDB" id="A0A2X0UIQ9"/>
<evidence type="ECO:0000256" key="2">
    <source>
        <dbReference type="ARBA" id="ARBA00005417"/>
    </source>
</evidence>
<protein>
    <submittedName>
        <fullName evidence="8">Daunorubicin/doxorubicin resistance ATP-binding protein DrrA</fullName>
        <ecNumber evidence="8">3.6.3.-</ecNumber>
    </submittedName>
</protein>
<dbReference type="InterPro" id="IPR003439">
    <property type="entry name" value="ABC_transporter-like_ATP-bd"/>
</dbReference>
<dbReference type="EMBL" id="UAPR01000003">
    <property type="protein sequence ID" value="SPT55550.1"/>
    <property type="molecule type" value="Genomic_DNA"/>
</dbReference>
<dbReference type="InterPro" id="IPR027417">
    <property type="entry name" value="P-loop_NTPase"/>
</dbReference>
<evidence type="ECO:0000256" key="1">
    <source>
        <dbReference type="ARBA" id="ARBA00004202"/>
    </source>
</evidence>
<dbReference type="GO" id="GO:0005886">
    <property type="term" value="C:plasma membrane"/>
    <property type="evidence" value="ECO:0007669"/>
    <property type="project" value="UniProtKB-SubCell"/>
</dbReference>
<dbReference type="SMART" id="SM00382">
    <property type="entry name" value="AAA"/>
    <property type="match status" value="1"/>
</dbReference>
<dbReference type="PANTHER" id="PTHR42711">
    <property type="entry name" value="ABC TRANSPORTER ATP-BINDING PROTEIN"/>
    <property type="match status" value="1"/>
</dbReference>
<dbReference type="GeneID" id="93758680"/>
<reference evidence="8 9" key="1">
    <citation type="submission" date="2018-06" db="EMBL/GenBank/DDBJ databases">
        <authorList>
            <consortium name="Pathogen Informatics"/>
            <person name="Doyle S."/>
        </authorList>
    </citation>
    <scope>NUCLEOTIDE SEQUENCE [LARGE SCALE GENOMIC DNA]</scope>
    <source>
        <strain evidence="8 9">NCTC9935</strain>
    </source>
</reference>
<keyword evidence="3" id="KW-0813">Transport</keyword>
<dbReference type="PROSITE" id="PS50893">
    <property type="entry name" value="ABC_TRANSPORTER_2"/>
    <property type="match status" value="1"/>
</dbReference>
<comment type="subcellular location">
    <subcellularLocation>
        <location evidence="1">Cell membrane</location>
        <topology evidence="1">Peripheral membrane protein</topology>
    </subcellularLocation>
</comment>
<dbReference type="Pfam" id="PF00005">
    <property type="entry name" value="ABC_tran"/>
    <property type="match status" value="1"/>
</dbReference>
<dbReference type="GO" id="GO:0005524">
    <property type="term" value="F:ATP binding"/>
    <property type="evidence" value="ECO:0007669"/>
    <property type="project" value="UniProtKB-KW"/>
</dbReference>
<keyword evidence="6" id="KW-0046">Antibiotic resistance</keyword>
<keyword evidence="8" id="KW-0378">Hydrolase</keyword>
<gene>
    <name evidence="8" type="primary">drrA_4</name>
    <name evidence="8" type="ORF">NCTC9935_01056</name>
</gene>
<dbReference type="CDD" id="cd03230">
    <property type="entry name" value="ABC_DR_subfamily_A"/>
    <property type="match status" value="1"/>
</dbReference>
<dbReference type="PANTHER" id="PTHR42711:SF5">
    <property type="entry name" value="ABC TRANSPORTER ATP-BINDING PROTEIN NATA"/>
    <property type="match status" value="1"/>
</dbReference>
<dbReference type="GO" id="GO:0046677">
    <property type="term" value="P:response to antibiotic"/>
    <property type="evidence" value="ECO:0007669"/>
    <property type="project" value="UniProtKB-KW"/>
</dbReference>
<dbReference type="RefSeq" id="WP_111823608.1">
    <property type="nucleotide sequence ID" value="NZ_CBDERX010000003.1"/>
</dbReference>